<feature type="domain" description="Flavoprotein" evidence="7">
    <location>
        <begin position="1"/>
        <end position="170"/>
    </location>
</feature>
<protein>
    <recommendedName>
        <fullName evidence="6">flavin prenyltransferase</fullName>
        <ecNumber evidence="6">2.5.1.129</ecNumber>
    </recommendedName>
</protein>
<evidence type="ECO:0000313" key="8">
    <source>
        <dbReference type="EMBL" id="OIQ79646.1"/>
    </source>
</evidence>
<evidence type="ECO:0000256" key="6">
    <source>
        <dbReference type="ARBA" id="ARBA00066834"/>
    </source>
</evidence>
<dbReference type="NCBIfam" id="TIGR00421">
    <property type="entry name" value="ubiX_pad"/>
    <property type="match status" value="1"/>
</dbReference>
<evidence type="ECO:0000256" key="2">
    <source>
        <dbReference type="ARBA" id="ARBA00022630"/>
    </source>
</evidence>
<gene>
    <name evidence="8" type="primary">bsdB_2</name>
    <name evidence="8" type="ORF">GALL_386140</name>
</gene>
<dbReference type="InterPro" id="IPR036551">
    <property type="entry name" value="Flavin_trans-like"/>
</dbReference>
<evidence type="ECO:0000256" key="5">
    <source>
        <dbReference type="ARBA" id="ARBA00060793"/>
    </source>
</evidence>
<keyword evidence="8" id="KW-0456">Lyase</keyword>
<dbReference type="Gene3D" id="3.40.50.1950">
    <property type="entry name" value="Flavin prenyltransferase-like"/>
    <property type="match status" value="1"/>
</dbReference>
<dbReference type="SUPFAM" id="SSF52507">
    <property type="entry name" value="Homo-oligomeric flavin-containing Cys decarboxylases, HFCD"/>
    <property type="match status" value="1"/>
</dbReference>
<comment type="similarity">
    <text evidence="5">Belongs to the UbiX/PAD1 family.</text>
</comment>
<reference evidence="8" key="1">
    <citation type="submission" date="2016-10" db="EMBL/GenBank/DDBJ databases">
        <title>Sequence of Gallionella enrichment culture.</title>
        <authorList>
            <person name="Poehlein A."/>
            <person name="Muehling M."/>
            <person name="Daniel R."/>
        </authorList>
    </citation>
    <scope>NUCLEOTIDE SEQUENCE</scope>
</reference>
<dbReference type="PANTHER" id="PTHR43374:SF1">
    <property type="entry name" value="FLAVIN PRENYLTRANSFERASE PAD1, MITOCHONDRIAL"/>
    <property type="match status" value="1"/>
</dbReference>
<keyword evidence="1" id="KW-0637">Prenyltransferase</keyword>
<keyword evidence="4" id="KW-0808">Transferase</keyword>
<proteinExistence type="inferred from homology"/>
<dbReference type="Pfam" id="PF02441">
    <property type="entry name" value="Flavoprotein"/>
    <property type="match status" value="1"/>
</dbReference>
<sequence length="188" mass="20374">MRLTVGITGATGAVYGVRLLQLLRDLDVRTDLVVSAAGWLSIKAELDLDRRAVEALADRTHPIGDVAASIASGSFASDGMIVAPCSMKTLGAIAHALSDNLLTRAADVCLKERRRLLLMVRETPLNLAHLRNMTAVAEMGGIVFPPLPAFYQRPQSLEQMVDHTLARVLDQFGVAHQLAPAWTGWPQR</sequence>
<dbReference type="InterPro" id="IPR003382">
    <property type="entry name" value="Flavoprotein"/>
</dbReference>
<dbReference type="AlphaFoldDB" id="A0A1J5Q7M6"/>
<evidence type="ECO:0000256" key="4">
    <source>
        <dbReference type="ARBA" id="ARBA00022679"/>
    </source>
</evidence>
<name>A0A1J5Q7M6_9ZZZZ</name>
<keyword evidence="2" id="KW-0285">Flavoprotein</keyword>
<dbReference type="HAMAP" id="MF_01984">
    <property type="entry name" value="ubiX_pad"/>
    <property type="match status" value="1"/>
</dbReference>
<organism evidence="8">
    <name type="scientific">mine drainage metagenome</name>
    <dbReference type="NCBI Taxonomy" id="410659"/>
    <lineage>
        <taxon>unclassified sequences</taxon>
        <taxon>metagenomes</taxon>
        <taxon>ecological metagenomes</taxon>
    </lineage>
</organism>
<dbReference type="GO" id="GO:0106141">
    <property type="term" value="F:flavin prenyltransferase activity"/>
    <property type="evidence" value="ECO:0007669"/>
    <property type="project" value="UniProtKB-EC"/>
</dbReference>
<evidence type="ECO:0000259" key="7">
    <source>
        <dbReference type="Pfam" id="PF02441"/>
    </source>
</evidence>
<dbReference type="FunFam" id="3.40.50.1950:FF:000001">
    <property type="entry name" value="Flavin prenyltransferase UbiX"/>
    <property type="match status" value="1"/>
</dbReference>
<dbReference type="InterPro" id="IPR004507">
    <property type="entry name" value="UbiX-like"/>
</dbReference>
<dbReference type="EC" id="2.5.1.129" evidence="6"/>
<accession>A0A1J5Q7M6</accession>
<comment type="caution">
    <text evidence="8">The sequence shown here is derived from an EMBL/GenBank/DDBJ whole genome shotgun (WGS) entry which is preliminary data.</text>
</comment>
<dbReference type="PANTHER" id="PTHR43374">
    <property type="entry name" value="FLAVIN PRENYLTRANSFERASE"/>
    <property type="match status" value="1"/>
</dbReference>
<evidence type="ECO:0000256" key="3">
    <source>
        <dbReference type="ARBA" id="ARBA00022643"/>
    </source>
</evidence>
<dbReference type="EMBL" id="MLJW01001180">
    <property type="protein sequence ID" value="OIQ79646.1"/>
    <property type="molecule type" value="Genomic_DNA"/>
</dbReference>
<dbReference type="NCBIfam" id="NF004685">
    <property type="entry name" value="PRK06029.1"/>
    <property type="match status" value="1"/>
</dbReference>
<dbReference type="GO" id="GO:0016831">
    <property type="term" value="F:carboxy-lyase activity"/>
    <property type="evidence" value="ECO:0007669"/>
    <property type="project" value="TreeGrafter"/>
</dbReference>
<evidence type="ECO:0000256" key="1">
    <source>
        <dbReference type="ARBA" id="ARBA00022602"/>
    </source>
</evidence>
<keyword evidence="3" id="KW-0288">FMN</keyword>